<evidence type="ECO:0000259" key="1">
    <source>
        <dbReference type="Pfam" id="PF02625"/>
    </source>
</evidence>
<dbReference type="PANTHER" id="PTHR30388">
    <property type="entry name" value="ALDEHYDE OXIDOREDUCTASE MOLYBDENUM COFACTOR ASSEMBLY PROTEIN"/>
    <property type="match status" value="1"/>
</dbReference>
<dbReference type="Gene3D" id="3.40.50.720">
    <property type="entry name" value="NAD(P)-binding Rossmann-like Domain"/>
    <property type="match status" value="1"/>
</dbReference>
<evidence type="ECO:0000313" key="3">
    <source>
        <dbReference type="EMBL" id="ORM71779.1"/>
    </source>
</evidence>
<evidence type="ECO:0000259" key="2">
    <source>
        <dbReference type="Pfam" id="PF13478"/>
    </source>
</evidence>
<protein>
    <submittedName>
        <fullName evidence="3">XshC-Cox1 family protein</fullName>
    </submittedName>
</protein>
<gene>
    <name evidence="3" type="ORF">HA51_01550</name>
</gene>
<dbReference type="Pfam" id="PF02625">
    <property type="entry name" value="XdhC_CoxI"/>
    <property type="match status" value="1"/>
</dbReference>
<name>A0A1X1D518_9GAMM</name>
<dbReference type="OrthoDB" id="9815497at2"/>
<organism evidence="3 4">
    <name type="scientific">Pantoea rwandensis</name>
    <dbReference type="NCBI Taxonomy" id="1076550"/>
    <lineage>
        <taxon>Bacteria</taxon>
        <taxon>Pseudomonadati</taxon>
        <taxon>Pseudomonadota</taxon>
        <taxon>Gammaproteobacteria</taxon>
        <taxon>Enterobacterales</taxon>
        <taxon>Erwiniaceae</taxon>
        <taxon>Pantoea</taxon>
    </lineage>
</organism>
<dbReference type="AlphaFoldDB" id="A0A1X1D518"/>
<dbReference type="Proteomes" id="UP000193558">
    <property type="component" value="Unassembled WGS sequence"/>
</dbReference>
<dbReference type="EMBL" id="MLFR01000001">
    <property type="protein sequence ID" value="ORM71779.1"/>
    <property type="molecule type" value="Genomic_DNA"/>
</dbReference>
<feature type="domain" description="XdhC Rossmann" evidence="2">
    <location>
        <begin position="168"/>
        <end position="313"/>
    </location>
</feature>
<feature type="domain" description="XdhC- CoxI" evidence="1">
    <location>
        <begin position="19"/>
        <end position="68"/>
    </location>
</feature>
<dbReference type="InterPro" id="IPR003777">
    <property type="entry name" value="XdhC_CoxI"/>
</dbReference>
<reference evidence="3 4" key="1">
    <citation type="journal article" date="2017" name="Antonie Van Leeuwenhoek">
        <title>Phylogenomic resolution of the bacterial genus Pantoea and its relationship with Erwinia and Tatumella.</title>
        <authorList>
            <person name="Palmer M."/>
            <person name="Steenkamp E.T."/>
            <person name="Coetzee M.P."/>
            <person name="Chan W.Y."/>
            <person name="van Zyl E."/>
            <person name="De Maayer P."/>
            <person name="Coutinho T.A."/>
            <person name="Blom J."/>
            <person name="Smits T.H."/>
            <person name="Duffy B."/>
            <person name="Venter S.N."/>
        </authorList>
    </citation>
    <scope>NUCLEOTIDE SEQUENCE [LARGE SCALE GENOMIC DNA]</scope>
    <source>
        <strain evidence="3 4">LMG 26275</strain>
    </source>
</reference>
<dbReference type="RefSeq" id="WP_084931492.1">
    <property type="nucleotide sequence ID" value="NZ_MLFR01000001.1"/>
</dbReference>
<accession>A0A1X1D518</accession>
<dbReference type="InterPro" id="IPR052698">
    <property type="entry name" value="MoCofactor_Util/Proc"/>
</dbReference>
<proteinExistence type="predicted"/>
<evidence type="ECO:0000313" key="4">
    <source>
        <dbReference type="Proteomes" id="UP000193558"/>
    </source>
</evidence>
<dbReference type="InterPro" id="IPR027051">
    <property type="entry name" value="XdhC_Rossmann_dom"/>
</dbReference>
<comment type="caution">
    <text evidence="3">The sequence shown here is derived from an EMBL/GenBank/DDBJ whole genome shotgun (WGS) entry which is preliminary data.</text>
</comment>
<dbReference type="Pfam" id="PF13478">
    <property type="entry name" value="XdhC_C"/>
    <property type="match status" value="1"/>
</dbReference>
<sequence length="324" mass="35398">MQHLDVQLIVSAKRWVRVEPIWLCTVLSTFGSSPRPPGTMMVISLSGHVAGSLSGGCIEEDFITRIQSGELKEFSQIVRYGEGGLTPDKKLPCGGIIDILVERLSVTEESSAHLDKIHSALLGFTSLVKHIQLPEACASIVDHKWISNTQVSYTDKSVTINIANAPKIIIAGLSTVAAYCAEFAATLGFEVIICESRKEKIVEFQQQIRAEIKIEPLFPARYIELHGAHSNTAIVALTHDAKFDDLTMMEAVNTEAFYLGVMGSKRTSTVRLKRLIDIGGLDEEEISRIHAPVGLSIGSKTPAEIGLSIMADIVRAKNEIHQKP</sequence>
<dbReference type="PANTHER" id="PTHR30388:SF4">
    <property type="entry name" value="MOLYBDENUM COFACTOR INSERTION CHAPERONE PAOD"/>
    <property type="match status" value="1"/>
</dbReference>